<feature type="transmembrane region" description="Helical" evidence="1">
    <location>
        <begin position="100"/>
        <end position="120"/>
    </location>
</feature>
<proteinExistence type="predicted"/>
<evidence type="ECO:0000313" key="4">
    <source>
        <dbReference type="Proteomes" id="UP000677152"/>
    </source>
</evidence>
<feature type="domain" description="DUF6542" evidence="2">
    <location>
        <begin position="12"/>
        <end position="120"/>
    </location>
</feature>
<name>A0AA45LBX1_9PSEU</name>
<keyword evidence="1" id="KW-0472">Membrane</keyword>
<dbReference type="EMBL" id="CP073249">
    <property type="protein sequence ID" value="QUF07046.1"/>
    <property type="molecule type" value="Genomic_DNA"/>
</dbReference>
<accession>A0AA45LBX1</accession>
<keyword evidence="1" id="KW-1133">Transmembrane helix</keyword>
<reference evidence="3" key="1">
    <citation type="submission" date="2021-04" db="EMBL/GenBank/DDBJ databases">
        <title>Genomic sequence of Actinosynnema pretiosum subsp. pretiosum ATCC 31280 (C-14919).</title>
        <authorList>
            <person name="Bai L."/>
            <person name="Wang X."/>
            <person name="Xiao Y."/>
        </authorList>
    </citation>
    <scope>NUCLEOTIDE SEQUENCE</scope>
    <source>
        <strain evidence="3">ATCC 31280</strain>
    </source>
</reference>
<dbReference type="InterPro" id="IPR046672">
    <property type="entry name" value="DUF6542"/>
</dbReference>
<gene>
    <name evidence="3" type="ORF">KCV87_13955</name>
</gene>
<evidence type="ECO:0000256" key="1">
    <source>
        <dbReference type="SAM" id="Phobius"/>
    </source>
</evidence>
<organism evidence="3 4">
    <name type="scientific">Actinosynnema pretiosum subsp. pretiosum</name>
    <dbReference type="NCBI Taxonomy" id="103721"/>
    <lineage>
        <taxon>Bacteria</taxon>
        <taxon>Bacillati</taxon>
        <taxon>Actinomycetota</taxon>
        <taxon>Actinomycetes</taxon>
        <taxon>Pseudonocardiales</taxon>
        <taxon>Pseudonocardiaceae</taxon>
        <taxon>Actinosynnema</taxon>
    </lineage>
</organism>
<feature type="transmembrane region" description="Helical" evidence="1">
    <location>
        <begin position="37"/>
        <end position="55"/>
    </location>
</feature>
<feature type="transmembrane region" description="Helical" evidence="1">
    <location>
        <begin position="60"/>
        <end position="80"/>
    </location>
</feature>
<dbReference type="AlphaFoldDB" id="A0AA45LBX1"/>
<dbReference type="Proteomes" id="UP000677152">
    <property type="component" value="Chromosome"/>
</dbReference>
<sequence>MVVPDSRALAQLPSLAAVAVLAVFTATGLGLDGEQPGWVLAVLLIGGAGTAAALVRPIGLWAVVPAPPMLLVADVAVVAAARGTSLGEITGLVASSLVRAFPQVAAAVGVALLVALIRFARAGGLWWRARSSSTGRGGGRG</sequence>
<evidence type="ECO:0000313" key="3">
    <source>
        <dbReference type="EMBL" id="QUF07046.1"/>
    </source>
</evidence>
<dbReference type="Pfam" id="PF20177">
    <property type="entry name" value="DUF6542"/>
    <property type="match status" value="1"/>
</dbReference>
<protein>
    <recommendedName>
        <fullName evidence="2">DUF6542 domain-containing protein</fullName>
    </recommendedName>
</protein>
<evidence type="ECO:0000259" key="2">
    <source>
        <dbReference type="Pfam" id="PF20177"/>
    </source>
</evidence>
<feature type="transmembrane region" description="Helical" evidence="1">
    <location>
        <begin position="12"/>
        <end position="31"/>
    </location>
</feature>
<keyword evidence="1" id="KW-0812">Transmembrane</keyword>